<evidence type="ECO:0000256" key="4">
    <source>
        <dbReference type="ARBA" id="ARBA00023163"/>
    </source>
</evidence>
<dbReference type="InterPro" id="IPR001034">
    <property type="entry name" value="DeoR_HTH"/>
</dbReference>
<dbReference type="PANTHER" id="PTHR30363:SF4">
    <property type="entry name" value="GLYCEROL-3-PHOSPHATE REGULON REPRESSOR"/>
    <property type="match status" value="1"/>
</dbReference>
<protein>
    <submittedName>
        <fullName evidence="6">DeoR/GlpR family DNA-binding transcription regulator</fullName>
    </submittedName>
</protein>
<dbReference type="InterPro" id="IPR018356">
    <property type="entry name" value="Tscrpt_reg_HTH_DeoR_CS"/>
</dbReference>
<dbReference type="SMART" id="SM01134">
    <property type="entry name" value="DeoRC"/>
    <property type="match status" value="1"/>
</dbReference>
<dbReference type="InterPro" id="IPR036390">
    <property type="entry name" value="WH_DNA-bd_sf"/>
</dbReference>
<dbReference type="Gene3D" id="1.10.10.10">
    <property type="entry name" value="Winged helix-like DNA-binding domain superfamily/Winged helix DNA-binding domain"/>
    <property type="match status" value="1"/>
</dbReference>
<evidence type="ECO:0000313" key="6">
    <source>
        <dbReference type="EMBL" id="MEM4990689.1"/>
    </source>
</evidence>
<keyword evidence="2" id="KW-0805">Transcription regulation</keyword>
<dbReference type="InterPro" id="IPR037171">
    <property type="entry name" value="NagB/RpiA_transferase-like"/>
</dbReference>
<dbReference type="SUPFAM" id="SSF100950">
    <property type="entry name" value="NagB/RpiA/CoA transferase-like"/>
    <property type="match status" value="1"/>
</dbReference>
<dbReference type="GO" id="GO:0003677">
    <property type="term" value="F:DNA binding"/>
    <property type="evidence" value="ECO:0007669"/>
    <property type="project" value="UniProtKB-KW"/>
</dbReference>
<dbReference type="Proteomes" id="UP001495910">
    <property type="component" value="Unassembled WGS sequence"/>
</dbReference>
<keyword evidence="3 6" id="KW-0238">DNA-binding</keyword>
<name>A0ABU9Q344_9BURK</name>
<dbReference type="InterPro" id="IPR036388">
    <property type="entry name" value="WH-like_DNA-bd_sf"/>
</dbReference>
<dbReference type="Pfam" id="PF00455">
    <property type="entry name" value="DeoRC"/>
    <property type="match status" value="1"/>
</dbReference>
<keyword evidence="1" id="KW-0678">Repressor</keyword>
<dbReference type="PROSITE" id="PS51000">
    <property type="entry name" value="HTH_DEOR_2"/>
    <property type="match status" value="1"/>
</dbReference>
<organism evidence="6 7">
    <name type="scientific">Collimonas rhizosphaerae</name>
    <dbReference type="NCBI Taxonomy" id="3126357"/>
    <lineage>
        <taxon>Bacteria</taxon>
        <taxon>Pseudomonadati</taxon>
        <taxon>Pseudomonadota</taxon>
        <taxon>Betaproteobacteria</taxon>
        <taxon>Burkholderiales</taxon>
        <taxon>Oxalobacteraceae</taxon>
        <taxon>Collimonas</taxon>
    </lineage>
</organism>
<sequence length="264" mass="27931">MNTTNLLLKERHAFIRQRLLADGRVLALDLAQQLNVSEDTIRRDLRDLAAAGLCTRVYGGALPLPPAAGPLAERRAQAPERKAQLARAAVSLVTAGNVLFIDAGSTNLEIAAALPELPLTVVTNAAAVALALQERPAIELIMIGGRVDRRSGANLGAAALRDAERMRPDIFFLGGCGVDATAGVTCFNYEEAEFKRSLAAVSKTVLVAATSEKFGTAATYAVLPAAHLTHLVLESDTDSSQAGEFARQGVQLLYADADYLKAQP</sequence>
<evidence type="ECO:0000256" key="2">
    <source>
        <dbReference type="ARBA" id="ARBA00023015"/>
    </source>
</evidence>
<accession>A0ABU9Q344</accession>
<feature type="domain" description="HTH deoR-type" evidence="5">
    <location>
        <begin position="8"/>
        <end position="63"/>
    </location>
</feature>
<dbReference type="RefSeq" id="WP_342831704.1">
    <property type="nucleotide sequence ID" value="NZ_JBANDC010000029.1"/>
</dbReference>
<reference evidence="6 7" key="1">
    <citation type="submission" date="2024-02" db="EMBL/GenBank/DDBJ databases">
        <title>Draft genome sequence of Collimonas sp. strain H4R21, an effective mineral-weathering bacterial strain isolated from the beech rhizosphere.</title>
        <authorList>
            <person name="Morin E."/>
            <person name="Uroz S."/>
            <person name="Leveau J.H.J."/>
            <person name="Kumar R."/>
            <person name="Rey M.W."/>
            <person name="Pham J."/>
        </authorList>
    </citation>
    <scope>NUCLEOTIDE SEQUENCE [LARGE SCALE GENOMIC DNA]</scope>
    <source>
        <strain evidence="6 7">H4R21</strain>
    </source>
</reference>
<evidence type="ECO:0000313" key="7">
    <source>
        <dbReference type="Proteomes" id="UP001495910"/>
    </source>
</evidence>
<gene>
    <name evidence="6" type="ORF">V8G57_25095</name>
</gene>
<dbReference type="Pfam" id="PF08220">
    <property type="entry name" value="HTH_DeoR"/>
    <property type="match status" value="1"/>
</dbReference>
<dbReference type="PROSITE" id="PS00894">
    <property type="entry name" value="HTH_DEOR_1"/>
    <property type="match status" value="1"/>
</dbReference>
<proteinExistence type="predicted"/>
<dbReference type="PRINTS" id="PR00037">
    <property type="entry name" value="HTHLACR"/>
</dbReference>
<evidence type="ECO:0000256" key="3">
    <source>
        <dbReference type="ARBA" id="ARBA00023125"/>
    </source>
</evidence>
<evidence type="ECO:0000256" key="1">
    <source>
        <dbReference type="ARBA" id="ARBA00022491"/>
    </source>
</evidence>
<comment type="caution">
    <text evidence="6">The sequence shown here is derived from an EMBL/GenBank/DDBJ whole genome shotgun (WGS) entry which is preliminary data.</text>
</comment>
<keyword evidence="4" id="KW-0804">Transcription</keyword>
<dbReference type="InterPro" id="IPR014036">
    <property type="entry name" value="DeoR-like_C"/>
</dbReference>
<evidence type="ECO:0000259" key="5">
    <source>
        <dbReference type="PROSITE" id="PS51000"/>
    </source>
</evidence>
<dbReference type="PANTHER" id="PTHR30363">
    <property type="entry name" value="HTH-TYPE TRANSCRIPTIONAL REGULATOR SRLR-RELATED"/>
    <property type="match status" value="1"/>
</dbReference>
<keyword evidence="7" id="KW-1185">Reference proteome</keyword>
<dbReference type="SUPFAM" id="SSF46785">
    <property type="entry name" value="Winged helix' DNA-binding domain"/>
    <property type="match status" value="1"/>
</dbReference>
<dbReference type="InterPro" id="IPR050313">
    <property type="entry name" value="Carb_Metab_HTH_regulators"/>
</dbReference>
<dbReference type="EMBL" id="JBANDC010000029">
    <property type="protein sequence ID" value="MEM4990689.1"/>
    <property type="molecule type" value="Genomic_DNA"/>
</dbReference>
<dbReference type="Gene3D" id="3.40.50.1360">
    <property type="match status" value="1"/>
</dbReference>
<dbReference type="SMART" id="SM00420">
    <property type="entry name" value="HTH_DEOR"/>
    <property type="match status" value="1"/>
</dbReference>